<evidence type="ECO:0000256" key="1">
    <source>
        <dbReference type="SAM" id="MobiDB-lite"/>
    </source>
</evidence>
<accession>A0A9P4XX75</accession>
<evidence type="ECO:0008006" key="4">
    <source>
        <dbReference type="Google" id="ProtNLM"/>
    </source>
</evidence>
<dbReference type="SUPFAM" id="SSF48403">
    <property type="entry name" value="Ankyrin repeat"/>
    <property type="match status" value="1"/>
</dbReference>
<gene>
    <name evidence="2" type="ORF">M406DRAFT_357467</name>
</gene>
<dbReference type="GeneID" id="63840813"/>
<dbReference type="Proteomes" id="UP000803844">
    <property type="component" value="Unassembled WGS sequence"/>
</dbReference>
<comment type="caution">
    <text evidence="2">The sequence shown here is derived from an EMBL/GenBank/DDBJ whole genome shotgun (WGS) entry which is preliminary data.</text>
</comment>
<name>A0A9P4XX75_CRYP1</name>
<sequence length="278" mass="32000">MQLLDPELRRYMLRSRSGIQTSDGRTPLHRWAADHEEWRKQIFRDDEKRDVNEELRALLEYSNGEELDVLDASGNTPLHTLISRLVDPDLIKIMVEVKPELLYRENAVGRTPVECAHDMYLRACVQNPPQFFHSEHWVEKRNPIKDLLEGKQITKEPSVDHDLFKIGQIYELVNAYLERFPSKRRLVSLHEANDVARRIGEEYQGQRYAWKGPGSKTGVRAGRAPEDEGVQGEKEGTEDQSEQTDFVSTELGAKAYGAWRKPQRFGSWPGSSSKPSDD</sequence>
<dbReference type="InterPro" id="IPR036770">
    <property type="entry name" value="Ankyrin_rpt-contain_sf"/>
</dbReference>
<feature type="region of interest" description="Disordered" evidence="1">
    <location>
        <begin position="208"/>
        <end position="246"/>
    </location>
</feature>
<proteinExistence type="predicted"/>
<protein>
    <recommendedName>
        <fullName evidence="4">Ankyrin repeat protein</fullName>
    </recommendedName>
</protein>
<evidence type="ECO:0000313" key="3">
    <source>
        <dbReference type="Proteomes" id="UP000803844"/>
    </source>
</evidence>
<organism evidence="2 3">
    <name type="scientific">Cryphonectria parasitica (strain ATCC 38755 / EP155)</name>
    <dbReference type="NCBI Taxonomy" id="660469"/>
    <lineage>
        <taxon>Eukaryota</taxon>
        <taxon>Fungi</taxon>
        <taxon>Dikarya</taxon>
        <taxon>Ascomycota</taxon>
        <taxon>Pezizomycotina</taxon>
        <taxon>Sordariomycetes</taxon>
        <taxon>Sordariomycetidae</taxon>
        <taxon>Diaporthales</taxon>
        <taxon>Cryphonectriaceae</taxon>
        <taxon>Cryphonectria-Endothia species complex</taxon>
        <taxon>Cryphonectria</taxon>
    </lineage>
</organism>
<feature type="compositionally biased region" description="Basic and acidic residues" evidence="1">
    <location>
        <begin position="223"/>
        <end position="237"/>
    </location>
</feature>
<reference evidence="2" key="1">
    <citation type="journal article" date="2020" name="Phytopathology">
        <title>Genome sequence of the chestnut blight fungus Cryphonectria parasitica EP155: A fundamental resource for an archetypical invasive plant pathogen.</title>
        <authorList>
            <person name="Crouch J.A."/>
            <person name="Dawe A."/>
            <person name="Aerts A."/>
            <person name="Barry K."/>
            <person name="Churchill A.C.L."/>
            <person name="Grimwood J."/>
            <person name="Hillman B."/>
            <person name="Milgroom M.G."/>
            <person name="Pangilinan J."/>
            <person name="Smith M."/>
            <person name="Salamov A."/>
            <person name="Schmutz J."/>
            <person name="Yadav J."/>
            <person name="Grigoriev I.V."/>
            <person name="Nuss D."/>
        </authorList>
    </citation>
    <scope>NUCLEOTIDE SEQUENCE</scope>
    <source>
        <strain evidence="2">EP155</strain>
    </source>
</reference>
<dbReference type="EMBL" id="MU032350">
    <property type="protein sequence ID" value="KAF3762462.1"/>
    <property type="molecule type" value="Genomic_DNA"/>
</dbReference>
<dbReference type="Gene3D" id="1.25.40.20">
    <property type="entry name" value="Ankyrin repeat-containing domain"/>
    <property type="match status" value="1"/>
</dbReference>
<evidence type="ECO:0000313" key="2">
    <source>
        <dbReference type="EMBL" id="KAF3762462.1"/>
    </source>
</evidence>
<keyword evidence="3" id="KW-1185">Reference proteome</keyword>
<dbReference type="AlphaFoldDB" id="A0A9P4XX75"/>
<dbReference type="RefSeq" id="XP_040773441.1">
    <property type="nucleotide sequence ID" value="XM_040923684.1"/>
</dbReference>
<dbReference type="OrthoDB" id="539213at2759"/>